<dbReference type="Proteomes" id="UP000274556">
    <property type="component" value="Unassembled WGS sequence"/>
</dbReference>
<dbReference type="InterPro" id="IPR008030">
    <property type="entry name" value="NmrA-like"/>
</dbReference>
<keyword evidence="5" id="KW-1185">Reference proteome</keyword>
<evidence type="ECO:0000256" key="2">
    <source>
        <dbReference type="ARBA" id="ARBA00022857"/>
    </source>
</evidence>
<dbReference type="CDD" id="cd05251">
    <property type="entry name" value="NmrA_like_SDR_a"/>
    <property type="match status" value="1"/>
</dbReference>
<dbReference type="InterPro" id="IPR051164">
    <property type="entry name" value="NmrA-like_oxidored"/>
</dbReference>
<evidence type="ECO:0000256" key="1">
    <source>
        <dbReference type="ARBA" id="ARBA00006328"/>
    </source>
</evidence>
<organism evidence="4 5">
    <name type="scientific">Thiocapsa rosea</name>
    <dbReference type="NCBI Taxonomy" id="69360"/>
    <lineage>
        <taxon>Bacteria</taxon>
        <taxon>Pseudomonadati</taxon>
        <taxon>Pseudomonadota</taxon>
        <taxon>Gammaproteobacteria</taxon>
        <taxon>Chromatiales</taxon>
        <taxon>Chromatiaceae</taxon>
        <taxon>Thiocapsa</taxon>
    </lineage>
</organism>
<feature type="domain" description="NmrA-like" evidence="3">
    <location>
        <begin position="37"/>
        <end position="314"/>
    </location>
</feature>
<comment type="caution">
    <text evidence="4">The sequence shown here is derived from an EMBL/GenBank/DDBJ whole genome shotgun (WGS) entry which is preliminary data.</text>
</comment>
<accession>A0A495VFS8</accession>
<dbReference type="Gene3D" id="3.90.25.10">
    <property type="entry name" value="UDP-galactose 4-epimerase, domain 1"/>
    <property type="match status" value="1"/>
</dbReference>
<evidence type="ECO:0000313" key="5">
    <source>
        <dbReference type="Proteomes" id="UP000274556"/>
    </source>
</evidence>
<dbReference type="AlphaFoldDB" id="A0A495VFS8"/>
<gene>
    <name evidence="4" type="ORF">BDD21_4870</name>
</gene>
<dbReference type="PANTHER" id="PTHR42748:SF7">
    <property type="entry name" value="NMRA LIKE REDOX SENSOR 1-RELATED"/>
    <property type="match status" value="1"/>
</dbReference>
<keyword evidence="2" id="KW-0521">NADP</keyword>
<dbReference type="InterPro" id="IPR036291">
    <property type="entry name" value="NAD(P)-bd_dom_sf"/>
</dbReference>
<sequence>MPAPQYTRRVAKHPSPVCSGRHGSCRFFEVTIMSNAKMIAVFGATGAQGGGLARAILDDPDGGFAVRAVTRHVDSDKAQALTEMGAQVVAADLDDEASVRRALDGAYGAYFVTFFWEHFSPAKEKDEARNMAAAAKAAGLRHAIWSTLEDTRLWVPLEDARMPTLMEHYKVPHFDAKGDSNRIFTELGVPTTFLLTSFYWDNLIHFGMGPRREADGRLVFTLPMDDKKLPGIAADDIGRCAYGIFKQGEKYIGQTVGIAGEHLTGEQMAAALADAFGEAVDYRAIPPEVYRGLGFPGAEDLGNMFQFKCDFEADFCGARDPAVARALNPALKSFRKWLEINKDRIPRGGEPSPDQ</sequence>
<reference evidence="4 5" key="1">
    <citation type="submission" date="2018-10" db="EMBL/GenBank/DDBJ databases">
        <title>Genomic Encyclopedia of Archaeal and Bacterial Type Strains, Phase II (KMG-II): from individual species to whole genera.</title>
        <authorList>
            <person name="Goeker M."/>
        </authorList>
    </citation>
    <scope>NUCLEOTIDE SEQUENCE [LARGE SCALE GENOMIC DNA]</scope>
    <source>
        <strain evidence="4 5">DSM 235</strain>
    </source>
</reference>
<proteinExistence type="inferred from homology"/>
<evidence type="ECO:0000313" key="4">
    <source>
        <dbReference type="EMBL" id="RKT47305.1"/>
    </source>
</evidence>
<evidence type="ECO:0000259" key="3">
    <source>
        <dbReference type="Pfam" id="PF05368"/>
    </source>
</evidence>
<name>A0A495VFS8_9GAMM</name>
<protein>
    <submittedName>
        <fullName evidence="4">Uncharacterized protein YbjT (DUF2867 family)</fullName>
    </submittedName>
</protein>
<dbReference type="Gene3D" id="3.40.50.720">
    <property type="entry name" value="NAD(P)-binding Rossmann-like Domain"/>
    <property type="match status" value="1"/>
</dbReference>
<comment type="similarity">
    <text evidence="1">Belongs to the NmrA-type oxidoreductase family.</text>
</comment>
<dbReference type="Pfam" id="PF05368">
    <property type="entry name" value="NmrA"/>
    <property type="match status" value="1"/>
</dbReference>
<dbReference type="SUPFAM" id="SSF51735">
    <property type="entry name" value="NAD(P)-binding Rossmann-fold domains"/>
    <property type="match status" value="1"/>
</dbReference>
<dbReference type="PANTHER" id="PTHR42748">
    <property type="entry name" value="NITROGEN METABOLITE REPRESSION PROTEIN NMRA FAMILY MEMBER"/>
    <property type="match status" value="1"/>
</dbReference>
<dbReference type="EMBL" id="RBXL01000001">
    <property type="protein sequence ID" value="RKT47305.1"/>
    <property type="molecule type" value="Genomic_DNA"/>
</dbReference>